<dbReference type="AlphaFoldDB" id="S4PLY3"/>
<sequence length="145" mass="16605">MCLTELAKAGFYFLLDTENGPTIMEILIIPWTERVFWRSEQSNNSGLLFGCALTVNTCRPTNKRPLYGKGEFSLDCQSERSIQASRSNWSNQVYSLSTRAKHMHSLFGMFEFLRNACKLFANAKIVQVSILHYYLAIQGDMLRCC</sequence>
<reference evidence="1" key="2">
    <citation type="submission" date="2013-05" db="EMBL/GenBank/DDBJ databases">
        <authorList>
            <person name="Carter J.-M."/>
            <person name="Baker S.C."/>
            <person name="Pink R."/>
            <person name="Carter D.R.F."/>
            <person name="Collins A."/>
            <person name="Tomlin J."/>
            <person name="Gibbs M."/>
            <person name="Breuker C.J."/>
        </authorList>
    </citation>
    <scope>NUCLEOTIDE SEQUENCE</scope>
    <source>
        <tissue evidence="1">Ovary</tissue>
    </source>
</reference>
<evidence type="ECO:0000313" key="1">
    <source>
        <dbReference type="EMBL" id="JAA88755.1"/>
    </source>
</evidence>
<reference evidence="1" key="1">
    <citation type="journal article" date="2013" name="BMC Genomics">
        <title>Unscrambling butterfly oogenesis.</title>
        <authorList>
            <person name="Carter J.M."/>
            <person name="Baker S.C."/>
            <person name="Pink R."/>
            <person name="Carter D.R."/>
            <person name="Collins A."/>
            <person name="Tomlin J."/>
            <person name="Gibbs M."/>
            <person name="Breuker C.J."/>
        </authorList>
    </citation>
    <scope>NUCLEOTIDE SEQUENCE</scope>
    <source>
        <tissue evidence="1">Ovary</tissue>
    </source>
</reference>
<accession>S4PLY3</accession>
<proteinExistence type="predicted"/>
<protein>
    <submittedName>
        <fullName evidence="1">Uncharacterized protein</fullName>
    </submittedName>
</protein>
<dbReference type="EMBL" id="GAIX01003805">
    <property type="protein sequence ID" value="JAA88755.1"/>
    <property type="molecule type" value="Transcribed_RNA"/>
</dbReference>
<organism evidence="1">
    <name type="scientific">Pararge aegeria</name>
    <name type="common">speckled wood butterfly</name>
    <dbReference type="NCBI Taxonomy" id="116150"/>
    <lineage>
        <taxon>Eukaryota</taxon>
        <taxon>Metazoa</taxon>
        <taxon>Ecdysozoa</taxon>
        <taxon>Arthropoda</taxon>
        <taxon>Hexapoda</taxon>
        <taxon>Insecta</taxon>
        <taxon>Pterygota</taxon>
        <taxon>Neoptera</taxon>
        <taxon>Endopterygota</taxon>
        <taxon>Lepidoptera</taxon>
        <taxon>Glossata</taxon>
        <taxon>Ditrysia</taxon>
        <taxon>Papilionoidea</taxon>
        <taxon>Nymphalidae</taxon>
        <taxon>Satyrinae</taxon>
        <taxon>Satyrini</taxon>
        <taxon>Parargina</taxon>
        <taxon>Pararge</taxon>
    </lineage>
</organism>
<name>S4PLY3_9NEOP</name>